<dbReference type="Gene3D" id="1.25.40.20">
    <property type="entry name" value="Ankyrin repeat-containing domain"/>
    <property type="match status" value="4"/>
</dbReference>
<dbReference type="InterPro" id="IPR002110">
    <property type="entry name" value="Ankyrin_rpt"/>
</dbReference>
<keyword evidence="2 3" id="KW-0040">ANK repeat</keyword>
<dbReference type="Proteomes" id="UP001447188">
    <property type="component" value="Unassembled WGS sequence"/>
</dbReference>
<dbReference type="SUPFAM" id="SSF48403">
    <property type="entry name" value="Ankyrin repeat"/>
    <property type="match status" value="1"/>
</dbReference>
<feature type="repeat" description="ANK" evidence="3">
    <location>
        <begin position="226"/>
        <end position="258"/>
    </location>
</feature>
<organism evidence="5 6">
    <name type="scientific">Discina gigas</name>
    <dbReference type="NCBI Taxonomy" id="1032678"/>
    <lineage>
        <taxon>Eukaryota</taxon>
        <taxon>Fungi</taxon>
        <taxon>Dikarya</taxon>
        <taxon>Ascomycota</taxon>
        <taxon>Pezizomycotina</taxon>
        <taxon>Pezizomycetes</taxon>
        <taxon>Pezizales</taxon>
        <taxon>Discinaceae</taxon>
        <taxon>Discina</taxon>
    </lineage>
</organism>
<name>A0ABR3GTZ7_9PEZI</name>
<sequence length="357" mass="39306">MSNLLTIPNEVLDDIASYLDPRNTSNLFITCRSLSIRLAPAMLRHAIDPPGLRKHALHWAAERGHLPLVQLLVTHFPIDDLDYNGGTALQAACRTRVNPLVLAYLVRNGADVNHTNIHGNSVLHYAHDRQPCYPYGLNDADADAEAAVRFLIAHGADVNPEGASPLQSAYNARHPKIMRILLEAGADPNRRVGDIEPLILCASWGCTPDMKLLLSFGADIHTRDYRGITPLLKATRWGHLAMVKLLVEHGANVLCADAHGNTPISAAIADNQLDILQYFLGLEGVNQGRMEDAAMRVERSRVGRSRGDVQAFRLFVQSGSQVDSVNNGGSTVLHNVVVHWRASVVRMLLEDWADRQF</sequence>
<dbReference type="InterPro" id="IPR001810">
    <property type="entry name" value="F-box_dom"/>
</dbReference>
<dbReference type="EMBL" id="JBBBZM010000015">
    <property type="protein sequence ID" value="KAL0639071.1"/>
    <property type="molecule type" value="Genomic_DNA"/>
</dbReference>
<evidence type="ECO:0000313" key="5">
    <source>
        <dbReference type="EMBL" id="KAL0639071.1"/>
    </source>
</evidence>
<gene>
    <name evidence="5" type="primary">AKR1_1</name>
    <name evidence="5" type="ORF">Q9L58_001953</name>
</gene>
<evidence type="ECO:0000259" key="4">
    <source>
        <dbReference type="PROSITE" id="PS50181"/>
    </source>
</evidence>
<keyword evidence="5" id="KW-0808">Transferase</keyword>
<dbReference type="PANTHER" id="PTHR24134">
    <property type="entry name" value="ANKYRIN REPEAT-CONTAINING PROTEIN DDB_G0279043"/>
    <property type="match status" value="1"/>
</dbReference>
<dbReference type="PANTHER" id="PTHR24134:SF9">
    <property type="entry name" value="ANKYRIN REPEAT AND SOCS BOX PROTEIN 8"/>
    <property type="match status" value="1"/>
</dbReference>
<keyword evidence="1" id="KW-0677">Repeat</keyword>
<dbReference type="PROSITE" id="PS50088">
    <property type="entry name" value="ANK_REPEAT"/>
    <property type="match status" value="3"/>
</dbReference>
<dbReference type="GO" id="GO:0019706">
    <property type="term" value="F:protein-cysteine S-palmitoyltransferase activity"/>
    <property type="evidence" value="ECO:0007669"/>
    <property type="project" value="UniProtKB-EC"/>
</dbReference>
<dbReference type="EC" id="2.3.1.225" evidence="5"/>
<evidence type="ECO:0000313" key="6">
    <source>
        <dbReference type="Proteomes" id="UP001447188"/>
    </source>
</evidence>
<accession>A0ABR3GTZ7</accession>
<dbReference type="InterPro" id="IPR036770">
    <property type="entry name" value="Ankyrin_rpt-contain_sf"/>
</dbReference>
<proteinExistence type="predicted"/>
<dbReference type="SMART" id="SM00248">
    <property type="entry name" value="ANK"/>
    <property type="match status" value="7"/>
</dbReference>
<comment type="caution">
    <text evidence="5">The sequence shown here is derived from an EMBL/GenBank/DDBJ whole genome shotgun (WGS) entry which is preliminary data.</text>
</comment>
<evidence type="ECO:0000256" key="2">
    <source>
        <dbReference type="ARBA" id="ARBA00023043"/>
    </source>
</evidence>
<evidence type="ECO:0000256" key="3">
    <source>
        <dbReference type="PROSITE-ProRule" id="PRU00023"/>
    </source>
</evidence>
<feature type="domain" description="F-box" evidence="4">
    <location>
        <begin position="1"/>
        <end position="34"/>
    </location>
</feature>
<keyword evidence="5" id="KW-0012">Acyltransferase</keyword>
<dbReference type="Pfam" id="PF00023">
    <property type="entry name" value="Ank"/>
    <property type="match status" value="1"/>
</dbReference>
<feature type="repeat" description="ANK" evidence="3">
    <location>
        <begin position="84"/>
        <end position="117"/>
    </location>
</feature>
<evidence type="ECO:0000256" key="1">
    <source>
        <dbReference type="ARBA" id="ARBA00022737"/>
    </source>
</evidence>
<dbReference type="PROSITE" id="PS50181">
    <property type="entry name" value="FBOX"/>
    <property type="match status" value="1"/>
</dbReference>
<reference evidence="5 6" key="1">
    <citation type="submission" date="2024-02" db="EMBL/GenBank/DDBJ databases">
        <title>Discinaceae phylogenomics.</title>
        <authorList>
            <person name="Dirks A.C."/>
            <person name="James T.Y."/>
        </authorList>
    </citation>
    <scope>NUCLEOTIDE SEQUENCE [LARGE SCALE GENOMIC DNA]</scope>
    <source>
        <strain evidence="5 6">ACD0624</strain>
    </source>
</reference>
<dbReference type="PROSITE" id="PS50297">
    <property type="entry name" value="ANK_REP_REGION"/>
    <property type="match status" value="3"/>
</dbReference>
<protein>
    <submittedName>
        <fullName evidence="5">Palmitoyltransferase akr1</fullName>
        <ecNumber evidence="5">2.3.1.225</ecNumber>
    </submittedName>
</protein>
<keyword evidence="6" id="KW-1185">Reference proteome</keyword>
<feature type="repeat" description="ANK" evidence="3">
    <location>
        <begin position="161"/>
        <end position="193"/>
    </location>
</feature>
<dbReference type="Pfam" id="PF12796">
    <property type="entry name" value="Ank_2"/>
    <property type="match status" value="2"/>
</dbReference>